<reference evidence="5 6" key="1">
    <citation type="submission" date="2019-11" db="EMBL/GenBank/DDBJ databases">
        <title>Strigops habroptila (kakapo) genome, bStrHab1, primary haplotype, v2.</title>
        <authorList>
            <person name="Jarvis E.D."/>
            <person name="Howard J."/>
            <person name="Rhie A."/>
            <person name="Phillippy A."/>
            <person name="Korlach J."/>
            <person name="Digby A."/>
            <person name="Iorns D."/>
            <person name="Eason D."/>
            <person name="Robertson B."/>
            <person name="Raemaekers T."/>
            <person name="Howe K."/>
            <person name="Lewin H."/>
            <person name="Damas J."/>
            <person name="Hastie A."/>
            <person name="Tracey A."/>
            <person name="Chow W."/>
            <person name="Fedrigo O."/>
        </authorList>
    </citation>
    <scope>NUCLEOTIDE SEQUENCE [LARGE SCALE GENOMIC DNA]</scope>
</reference>
<sequence length="80" mass="9455">RNMFPTWFRTCGGNIYINDFNPSGYTSSPNYPSNYPPHADCVWTITAPNGHDFHLERHQDCQEKMENWKVSWGDKLFSWL</sequence>
<reference evidence="5" key="3">
    <citation type="submission" date="2025-09" db="UniProtKB">
        <authorList>
            <consortium name="Ensembl"/>
        </authorList>
    </citation>
    <scope>IDENTIFICATION</scope>
</reference>
<keyword evidence="2" id="KW-1015">Disulfide bond</keyword>
<dbReference type="PANTHER" id="PTHR24251:SF30">
    <property type="entry name" value="MEMBRANE FRIZZLED-RELATED PROTEIN"/>
    <property type="match status" value="1"/>
</dbReference>
<evidence type="ECO:0000256" key="1">
    <source>
        <dbReference type="ARBA" id="ARBA00022737"/>
    </source>
</evidence>
<dbReference type="Pfam" id="PF00431">
    <property type="entry name" value="CUB"/>
    <property type="match status" value="1"/>
</dbReference>
<dbReference type="InterPro" id="IPR035914">
    <property type="entry name" value="Sperma_CUB_dom_sf"/>
</dbReference>
<dbReference type="PROSITE" id="PS01180">
    <property type="entry name" value="CUB"/>
    <property type="match status" value="1"/>
</dbReference>
<dbReference type="InterPro" id="IPR000859">
    <property type="entry name" value="CUB_dom"/>
</dbReference>
<organism evidence="5 6">
    <name type="scientific">Strigops habroptila</name>
    <name type="common">Kakapo</name>
    <dbReference type="NCBI Taxonomy" id="2489341"/>
    <lineage>
        <taxon>Eukaryota</taxon>
        <taxon>Metazoa</taxon>
        <taxon>Chordata</taxon>
        <taxon>Craniata</taxon>
        <taxon>Vertebrata</taxon>
        <taxon>Euteleostomi</taxon>
        <taxon>Archelosauria</taxon>
        <taxon>Archosauria</taxon>
        <taxon>Dinosauria</taxon>
        <taxon>Saurischia</taxon>
        <taxon>Theropoda</taxon>
        <taxon>Coelurosauria</taxon>
        <taxon>Aves</taxon>
        <taxon>Neognathae</taxon>
        <taxon>Neoaves</taxon>
        <taxon>Telluraves</taxon>
        <taxon>Australaves</taxon>
        <taxon>Psittaciformes</taxon>
        <taxon>Psittacidae</taxon>
        <taxon>Strigops</taxon>
    </lineage>
</organism>
<dbReference type="Gene3D" id="2.60.120.290">
    <property type="entry name" value="Spermadhesin, CUB domain"/>
    <property type="match status" value="1"/>
</dbReference>
<dbReference type="AlphaFoldDB" id="A0A672TTT8"/>
<evidence type="ECO:0000256" key="3">
    <source>
        <dbReference type="PROSITE-ProRule" id="PRU00059"/>
    </source>
</evidence>
<dbReference type="Ensembl" id="ENSSHBT00005006378.1">
    <property type="protein sequence ID" value="ENSSHBP00005005271.1"/>
    <property type="gene ID" value="ENSSHBG00005004613.1"/>
</dbReference>
<dbReference type="GeneTree" id="ENSGT00940000155299"/>
<dbReference type="PANTHER" id="PTHR24251">
    <property type="entry name" value="OVOCHYMASE-RELATED"/>
    <property type="match status" value="1"/>
</dbReference>
<evidence type="ECO:0000313" key="5">
    <source>
        <dbReference type="Ensembl" id="ENSSHBP00005005271.1"/>
    </source>
</evidence>
<dbReference type="CDD" id="cd00041">
    <property type="entry name" value="CUB"/>
    <property type="match status" value="1"/>
</dbReference>
<comment type="caution">
    <text evidence="3">Lacks conserved residue(s) required for the propagation of feature annotation.</text>
</comment>
<name>A0A672TTT8_STRHB</name>
<protein>
    <recommendedName>
        <fullName evidence="4">CUB domain-containing protein</fullName>
    </recommendedName>
</protein>
<evidence type="ECO:0000313" key="6">
    <source>
        <dbReference type="Proteomes" id="UP000472266"/>
    </source>
</evidence>
<feature type="domain" description="CUB" evidence="4">
    <location>
        <begin position="11"/>
        <end position="80"/>
    </location>
</feature>
<dbReference type="Proteomes" id="UP000472266">
    <property type="component" value="Chromosome 1"/>
</dbReference>
<keyword evidence="6" id="KW-1185">Reference proteome</keyword>
<evidence type="ECO:0000259" key="4">
    <source>
        <dbReference type="PROSITE" id="PS01180"/>
    </source>
</evidence>
<accession>A0A672TTT8</accession>
<proteinExistence type="predicted"/>
<dbReference type="SUPFAM" id="SSF49854">
    <property type="entry name" value="Spermadhesin, CUB domain"/>
    <property type="match status" value="1"/>
</dbReference>
<evidence type="ECO:0000256" key="2">
    <source>
        <dbReference type="ARBA" id="ARBA00023157"/>
    </source>
</evidence>
<keyword evidence="1" id="KW-0677">Repeat</keyword>
<reference evidence="5" key="2">
    <citation type="submission" date="2025-08" db="UniProtKB">
        <authorList>
            <consortium name="Ensembl"/>
        </authorList>
    </citation>
    <scope>IDENTIFICATION</scope>
</reference>